<name>A0A1I5XYK0_9GAMM</name>
<accession>A0A1I5XYK0</accession>
<proteinExistence type="predicted"/>
<feature type="transmembrane region" description="Helical" evidence="1">
    <location>
        <begin position="12"/>
        <end position="31"/>
    </location>
</feature>
<evidence type="ECO:0000313" key="2">
    <source>
        <dbReference type="EMBL" id="SFQ36807.1"/>
    </source>
</evidence>
<keyword evidence="1" id="KW-1133">Transmembrane helix</keyword>
<organism evidence="2 3">
    <name type="scientific">Enterovibrio norvegicus DSM 15893</name>
    <dbReference type="NCBI Taxonomy" id="1121869"/>
    <lineage>
        <taxon>Bacteria</taxon>
        <taxon>Pseudomonadati</taxon>
        <taxon>Pseudomonadota</taxon>
        <taxon>Gammaproteobacteria</taxon>
        <taxon>Vibrionales</taxon>
        <taxon>Vibrionaceae</taxon>
        <taxon>Enterovibrio</taxon>
    </lineage>
</organism>
<dbReference type="EMBL" id="FOWR01000080">
    <property type="protein sequence ID" value="SFQ36807.1"/>
    <property type="molecule type" value="Genomic_DNA"/>
</dbReference>
<gene>
    <name evidence="2" type="ORF">SAMN03084138_04883</name>
</gene>
<keyword evidence="1" id="KW-0472">Membrane</keyword>
<protein>
    <submittedName>
        <fullName evidence="2">Uncharacterized protein</fullName>
    </submittedName>
</protein>
<evidence type="ECO:0000313" key="3">
    <source>
        <dbReference type="Proteomes" id="UP000182692"/>
    </source>
</evidence>
<sequence>MSYSPNRNKVILQSIVQFFVLAVLVSLPILIVRTDVLILKNGLSERSLTEYSEQILLAATVCCYLFVAYCQPACRRFLALVSGFFPYC</sequence>
<keyword evidence="1" id="KW-0812">Transmembrane</keyword>
<dbReference type="AlphaFoldDB" id="A0A1I5XYK0"/>
<evidence type="ECO:0000256" key="1">
    <source>
        <dbReference type="SAM" id="Phobius"/>
    </source>
</evidence>
<dbReference type="STRING" id="1121869.SAMN03084138_04883"/>
<reference evidence="2 3" key="1">
    <citation type="submission" date="2016-10" db="EMBL/GenBank/DDBJ databases">
        <authorList>
            <person name="de Groot N.N."/>
        </authorList>
    </citation>
    <scope>NUCLEOTIDE SEQUENCE [LARGE SCALE GENOMIC DNA]</scope>
    <source>
        <strain evidence="2 3">DSM 15893</strain>
    </source>
</reference>
<dbReference type="Proteomes" id="UP000182692">
    <property type="component" value="Unassembled WGS sequence"/>
</dbReference>